<comment type="caution">
    <text evidence="2">The sequence shown here is derived from an EMBL/GenBank/DDBJ whole genome shotgun (WGS) entry which is preliminary data.</text>
</comment>
<evidence type="ECO:0000259" key="1">
    <source>
        <dbReference type="Pfam" id="PF07238"/>
    </source>
</evidence>
<dbReference type="GO" id="GO:0035438">
    <property type="term" value="F:cyclic-di-GMP binding"/>
    <property type="evidence" value="ECO:0007669"/>
    <property type="project" value="InterPro"/>
</dbReference>
<accession>A0A7W7CL82</accession>
<dbReference type="AlphaFoldDB" id="A0A7W7CL82"/>
<dbReference type="SUPFAM" id="SSF141371">
    <property type="entry name" value="PilZ domain-like"/>
    <property type="match status" value="1"/>
</dbReference>
<evidence type="ECO:0000313" key="2">
    <source>
        <dbReference type="EMBL" id="MBB4690612.1"/>
    </source>
</evidence>
<name>A0A7W7CL82_9ACTN</name>
<dbReference type="Gene3D" id="2.40.10.220">
    <property type="entry name" value="predicted glycosyltransferase like domains"/>
    <property type="match status" value="1"/>
</dbReference>
<dbReference type="Proteomes" id="UP000542742">
    <property type="component" value="Unassembled WGS sequence"/>
</dbReference>
<protein>
    <recommendedName>
        <fullName evidence="1">PilZ domain-containing protein</fullName>
    </recommendedName>
</protein>
<keyword evidence="3" id="KW-1185">Reference proteome</keyword>
<dbReference type="EMBL" id="JACHMF010000001">
    <property type="protein sequence ID" value="MBB4690612.1"/>
    <property type="molecule type" value="Genomic_DNA"/>
</dbReference>
<dbReference type="InterPro" id="IPR009875">
    <property type="entry name" value="PilZ_domain"/>
</dbReference>
<organism evidence="2 3">
    <name type="scientific">Paractinoplanes abujensis</name>
    <dbReference type="NCBI Taxonomy" id="882441"/>
    <lineage>
        <taxon>Bacteria</taxon>
        <taxon>Bacillati</taxon>
        <taxon>Actinomycetota</taxon>
        <taxon>Actinomycetes</taxon>
        <taxon>Micromonosporales</taxon>
        <taxon>Micromonosporaceae</taxon>
        <taxon>Paractinoplanes</taxon>
    </lineage>
</organism>
<proteinExistence type="predicted"/>
<reference evidence="2 3" key="1">
    <citation type="submission" date="2020-08" db="EMBL/GenBank/DDBJ databases">
        <title>Sequencing the genomes of 1000 actinobacteria strains.</title>
        <authorList>
            <person name="Klenk H.-P."/>
        </authorList>
    </citation>
    <scope>NUCLEOTIDE SEQUENCE [LARGE SCALE GENOMIC DNA]</scope>
    <source>
        <strain evidence="2 3">DSM 45518</strain>
    </source>
</reference>
<sequence>MGAEAGPGTVTLPATGTPLFLVASEGTSLPSRLESADGDTFSADRPPGISGPLEAGQELDVFWATPHSRVVLTCRILDVEDPSRWRFQPVGPARPDNRRQFVRGGAGAAVQLRRGADGATAAAALLDISESGLRCWIDPALSFAPGDRLRATLWLGTGEVELDSEVHAVREARAGDVGRHLILTFTADPEQAHLIRQYVTAWEIGERRRTVRE</sequence>
<dbReference type="RefSeq" id="WP_184949549.1">
    <property type="nucleotide sequence ID" value="NZ_BOMC01000015.1"/>
</dbReference>
<gene>
    <name evidence="2" type="ORF">BKA14_000760</name>
</gene>
<dbReference type="Pfam" id="PF07238">
    <property type="entry name" value="PilZ"/>
    <property type="match status" value="1"/>
</dbReference>
<feature type="domain" description="PilZ" evidence="1">
    <location>
        <begin position="97"/>
        <end position="199"/>
    </location>
</feature>
<evidence type="ECO:0000313" key="3">
    <source>
        <dbReference type="Proteomes" id="UP000542742"/>
    </source>
</evidence>